<evidence type="ECO:0000313" key="5">
    <source>
        <dbReference type="EMBL" id="KAL2542573.1"/>
    </source>
</evidence>
<dbReference type="Gene3D" id="3.30.1550.10">
    <property type="entry name" value="Ribosomal protein L11/L12, N-terminal domain"/>
    <property type="match status" value="1"/>
</dbReference>
<dbReference type="GO" id="GO:0005840">
    <property type="term" value="C:ribosome"/>
    <property type="evidence" value="ECO:0007669"/>
    <property type="project" value="UniProtKB-KW"/>
</dbReference>
<gene>
    <name evidence="5" type="ORF">Adt_03551</name>
</gene>
<keyword evidence="4" id="KW-0472">Membrane</keyword>
<keyword evidence="2 5" id="KW-0689">Ribosomal protein</keyword>
<evidence type="ECO:0000256" key="3">
    <source>
        <dbReference type="ARBA" id="ARBA00023274"/>
    </source>
</evidence>
<name>A0ABD1W0X5_9LAMI</name>
<comment type="similarity">
    <text evidence="1">Belongs to the universal ribosomal protein uL11 family.</text>
</comment>
<dbReference type="GO" id="GO:1990904">
    <property type="term" value="C:ribonucleoprotein complex"/>
    <property type="evidence" value="ECO:0007669"/>
    <property type="project" value="UniProtKB-KW"/>
</dbReference>
<protein>
    <submittedName>
        <fullName evidence="5">Mitochondrial ribosomal protein L11</fullName>
    </submittedName>
</protein>
<dbReference type="AlphaFoldDB" id="A0ABD1W0X5"/>
<keyword evidence="4" id="KW-1133">Transmembrane helix</keyword>
<evidence type="ECO:0000313" key="6">
    <source>
        <dbReference type="Proteomes" id="UP001604336"/>
    </source>
</evidence>
<evidence type="ECO:0000256" key="1">
    <source>
        <dbReference type="ARBA" id="ARBA00010537"/>
    </source>
</evidence>
<keyword evidence="3" id="KW-0687">Ribonucleoprotein</keyword>
<reference evidence="6" key="1">
    <citation type="submission" date="2024-07" db="EMBL/GenBank/DDBJ databases">
        <title>Two chromosome-level genome assemblies of Korean endemic species Abeliophyllum distichum and Forsythia ovata (Oleaceae).</title>
        <authorList>
            <person name="Jang H."/>
        </authorList>
    </citation>
    <scope>NUCLEOTIDE SEQUENCE [LARGE SCALE GENOMIC DNA]</scope>
</reference>
<dbReference type="InterPro" id="IPR000911">
    <property type="entry name" value="Ribosomal_uL11"/>
</dbReference>
<keyword evidence="4" id="KW-0812">Transmembrane</keyword>
<accession>A0ABD1W0X5</accession>
<dbReference type="SUPFAM" id="SSF54747">
    <property type="entry name" value="Ribosomal L11/L12e N-terminal domain"/>
    <property type="match status" value="1"/>
</dbReference>
<dbReference type="InterPro" id="IPR036796">
    <property type="entry name" value="Ribosomal_uL11_N_sf"/>
</dbReference>
<feature type="transmembrane region" description="Helical" evidence="4">
    <location>
        <begin position="20"/>
        <end position="45"/>
    </location>
</feature>
<dbReference type="PANTHER" id="PTHR11661:SF1">
    <property type="entry name" value="LARGE RIBOSOMAL SUBUNIT PROTEIN UL11M"/>
    <property type="match status" value="1"/>
</dbReference>
<keyword evidence="6" id="KW-1185">Reference proteome</keyword>
<dbReference type="PANTHER" id="PTHR11661">
    <property type="entry name" value="60S RIBOSOMAL PROTEIN L12"/>
    <property type="match status" value="1"/>
</dbReference>
<organism evidence="5 6">
    <name type="scientific">Abeliophyllum distichum</name>
    <dbReference type="NCBI Taxonomy" id="126358"/>
    <lineage>
        <taxon>Eukaryota</taxon>
        <taxon>Viridiplantae</taxon>
        <taxon>Streptophyta</taxon>
        <taxon>Embryophyta</taxon>
        <taxon>Tracheophyta</taxon>
        <taxon>Spermatophyta</taxon>
        <taxon>Magnoliopsida</taxon>
        <taxon>eudicotyledons</taxon>
        <taxon>Gunneridae</taxon>
        <taxon>Pentapetalae</taxon>
        <taxon>asterids</taxon>
        <taxon>lamiids</taxon>
        <taxon>Lamiales</taxon>
        <taxon>Oleaceae</taxon>
        <taxon>Forsythieae</taxon>
        <taxon>Abeliophyllum</taxon>
    </lineage>
</organism>
<dbReference type="Proteomes" id="UP001604336">
    <property type="component" value="Unassembled WGS sequence"/>
</dbReference>
<sequence length="105" mass="12462">MAFCKYFNARTQKYKPDKPMAVTITVLMDNIFQFIVKFSFVTWYLKKAAGSKKPEQQAGSRDSVHYHPQARVRDCQDQVVWSFLSLHVFGVHFYVRYWDCQFHGD</sequence>
<evidence type="ECO:0000256" key="4">
    <source>
        <dbReference type="SAM" id="Phobius"/>
    </source>
</evidence>
<comment type="caution">
    <text evidence="5">The sequence shown here is derived from an EMBL/GenBank/DDBJ whole genome shotgun (WGS) entry which is preliminary data.</text>
</comment>
<proteinExistence type="inferred from homology"/>
<dbReference type="EMBL" id="JBFOLK010000001">
    <property type="protein sequence ID" value="KAL2542573.1"/>
    <property type="molecule type" value="Genomic_DNA"/>
</dbReference>
<evidence type="ECO:0000256" key="2">
    <source>
        <dbReference type="ARBA" id="ARBA00022980"/>
    </source>
</evidence>